<dbReference type="RefSeq" id="WP_159456025.1">
    <property type="nucleotide sequence ID" value="NZ_FUWZ01000002.1"/>
</dbReference>
<gene>
    <name evidence="2" type="ORF">SAMN04488128_102949</name>
</gene>
<dbReference type="EMBL" id="FUWZ01000002">
    <property type="protein sequence ID" value="SKA12504.1"/>
    <property type="molecule type" value="Genomic_DNA"/>
</dbReference>
<dbReference type="PROSITE" id="PS51257">
    <property type="entry name" value="PROKAR_LIPOPROTEIN"/>
    <property type="match status" value="1"/>
</dbReference>
<reference evidence="3" key="1">
    <citation type="submission" date="2017-02" db="EMBL/GenBank/DDBJ databases">
        <authorList>
            <person name="Varghese N."/>
            <person name="Submissions S."/>
        </authorList>
    </citation>
    <scope>NUCLEOTIDE SEQUENCE [LARGE SCALE GENOMIC DNA]</scope>
    <source>
        <strain evidence="3">DSM 22224</strain>
    </source>
</reference>
<evidence type="ECO:0000313" key="2">
    <source>
        <dbReference type="EMBL" id="SKA12504.1"/>
    </source>
</evidence>
<evidence type="ECO:0000256" key="1">
    <source>
        <dbReference type="SAM" id="SignalP"/>
    </source>
</evidence>
<keyword evidence="1" id="KW-0732">Signal</keyword>
<feature type="chain" id="PRO_5012978855" evidence="1">
    <location>
        <begin position="23"/>
        <end position="250"/>
    </location>
</feature>
<protein>
    <submittedName>
        <fullName evidence="2">NlpE N-terminal domain-containing protein</fullName>
    </submittedName>
</protein>
<evidence type="ECO:0000313" key="3">
    <source>
        <dbReference type="Proteomes" id="UP000190367"/>
    </source>
</evidence>
<dbReference type="Proteomes" id="UP000190367">
    <property type="component" value="Unassembled WGS sequence"/>
</dbReference>
<keyword evidence="3" id="KW-1185">Reference proteome</keyword>
<dbReference type="InterPro" id="IPR007298">
    <property type="entry name" value="Cu-R_lipoprotein_NlpE"/>
</dbReference>
<dbReference type="OrthoDB" id="5348860at2"/>
<name>A0A1T4R903_9BACT</name>
<proteinExistence type="predicted"/>
<dbReference type="Gene3D" id="2.40.128.640">
    <property type="match status" value="1"/>
</dbReference>
<accession>A0A1T4R903</accession>
<feature type="signal peptide" evidence="1">
    <location>
        <begin position="1"/>
        <end position="22"/>
    </location>
</feature>
<organism evidence="2 3">
    <name type="scientific">Chitinophaga eiseniae</name>
    <dbReference type="NCBI Taxonomy" id="634771"/>
    <lineage>
        <taxon>Bacteria</taxon>
        <taxon>Pseudomonadati</taxon>
        <taxon>Bacteroidota</taxon>
        <taxon>Chitinophagia</taxon>
        <taxon>Chitinophagales</taxon>
        <taxon>Chitinophagaceae</taxon>
        <taxon>Chitinophaga</taxon>
    </lineage>
</organism>
<dbReference type="STRING" id="634771.SAMN04488128_102949"/>
<sequence length="250" mass="27107">MRKLTCLAALFAALTACNNSQTTQNTADSTTGGHQTPVGSVTHITGTYQGTLPCADCPGMDYQISLFDDHTFTELVAYQGRGQGIAFTEKGTWQQINDSIVSIKKKTDSSSFLASDSKLLVLDKQGKRIEGALASNYVLRPVEGGDRRDLLAQKAGAGITFTATGNEPFWSLDLEARKILFRTAAGDSVRASLPPARPNTDTLKVYTTPQLTITIRNTLCTDDMSGLMRPNTVEVKVKEQTYHGCGEYLK</sequence>
<dbReference type="Pfam" id="PF04170">
    <property type="entry name" value="NlpE"/>
    <property type="match status" value="1"/>
</dbReference>
<dbReference type="AlphaFoldDB" id="A0A1T4R903"/>